<dbReference type="EMBL" id="JAVKPH010000060">
    <property type="protein sequence ID" value="MDR5655302.1"/>
    <property type="molecule type" value="Genomic_DNA"/>
</dbReference>
<keyword evidence="2" id="KW-1185">Reference proteome</keyword>
<gene>
    <name evidence="1" type="ORF">RGD00_22090</name>
</gene>
<sequence>MNTFLEILAWNAALAATCYGVIRFVDYVIKPWLEELATADHDPAALDEYVIRSALTGKYTDAEIEATIARARGQ</sequence>
<protein>
    <submittedName>
        <fullName evidence="1">Uncharacterized protein</fullName>
    </submittedName>
</protein>
<name>A0ABU1FEI5_9RHOB</name>
<dbReference type="RefSeq" id="WP_310459406.1">
    <property type="nucleotide sequence ID" value="NZ_JAVKPH010000060.1"/>
</dbReference>
<comment type="caution">
    <text evidence="1">The sequence shown here is derived from an EMBL/GenBank/DDBJ whole genome shotgun (WGS) entry which is preliminary data.</text>
</comment>
<evidence type="ECO:0000313" key="1">
    <source>
        <dbReference type="EMBL" id="MDR5655302.1"/>
    </source>
</evidence>
<reference evidence="1 2" key="1">
    <citation type="submission" date="2023-09" db="EMBL/GenBank/DDBJ databases">
        <title>Xinfangfangia sedmenti sp. nov., isolated the sedment.</title>
        <authorList>
            <person name="Xu L."/>
        </authorList>
    </citation>
    <scope>NUCLEOTIDE SEQUENCE [LARGE SCALE GENOMIC DNA]</scope>
    <source>
        <strain evidence="1 2">LG-4</strain>
    </source>
</reference>
<organism evidence="1 2">
    <name type="scientific">Ruixingdingia sedimenti</name>
    <dbReference type="NCBI Taxonomy" id="3073604"/>
    <lineage>
        <taxon>Bacteria</taxon>
        <taxon>Pseudomonadati</taxon>
        <taxon>Pseudomonadota</taxon>
        <taxon>Alphaproteobacteria</taxon>
        <taxon>Rhodobacterales</taxon>
        <taxon>Paracoccaceae</taxon>
        <taxon>Ruixingdingia</taxon>
    </lineage>
</organism>
<accession>A0ABU1FEI5</accession>
<dbReference type="Proteomes" id="UP001247754">
    <property type="component" value="Unassembled WGS sequence"/>
</dbReference>
<evidence type="ECO:0000313" key="2">
    <source>
        <dbReference type="Proteomes" id="UP001247754"/>
    </source>
</evidence>
<proteinExistence type="predicted"/>